<reference evidence="2" key="1">
    <citation type="submission" date="2022-09" db="EMBL/GenBank/DDBJ databases">
        <title>Diverse halophilic archaea isolated from saline environments.</title>
        <authorList>
            <person name="Cui H.-L."/>
        </authorList>
    </citation>
    <scope>NUCLEOTIDE SEQUENCE</scope>
    <source>
        <strain evidence="2">ZS-35-S2</strain>
    </source>
</reference>
<organism evidence="2 3">
    <name type="scientific">Salinirubellus salinus</name>
    <dbReference type="NCBI Taxonomy" id="1364945"/>
    <lineage>
        <taxon>Archaea</taxon>
        <taxon>Methanobacteriati</taxon>
        <taxon>Methanobacteriota</taxon>
        <taxon>Stenosarchaea group</taxon>
        <taxon>Halobacteria</taxon>
        <taxon>Halobacteriales</taxon>
        <taxon>Natronomonadaceae</taxon>
        <taxon>Salinirubellus</taxon>
    </lineage>
</organism>
<gene>
    <name evidence="2" type="ORF">N0B31_19990</name>
</gene>
<name>A0A9E7R2I8_9EURY</name>
<evidence type="ECO:0000256" key="1">
    <source>
        <dbReference type="SAM" id="MobiDB-lite"/>
    </source>
</evidence>
<accession>A0A9E7R2I8</accession>
<dbReference type="GeneID" id="74944754"/>
<sequence>MTDHRYATPEKGSTDWHLPLNDNFTRLDTDVEIRDQATKRGNYEPKSGAKFLATDTGAVFVGDGNNWQYIGQLASGREVVSDDVSRIDVQSSAPSSPSEGDLWVDTS</sequence>
<dbReference type="Proteomes" id="UP001057580">
    <property type="component" value="Chromosome"/>
</dbReference>
<feature type="compositionally biased region" description="Polar residues" evidence="1">
    <location>
        <begin position="88"/>
        <end position="98"/>
    </location>
</feature>
<dbReference type="AlphaFoldDB" id="A0A9E7R2I8"/>
<keyword evidence="3" id="KW-1185">Reference proteome</keyword>
<feature type="region of interest" description="Disordered" evidence="1">
    <location>
        <begin position="85"/>
        <end position="107"/>
    </location>
</feature>
<evidence type="ECO:0000313" key="3">
    <source>
        <dbReference type="Proteomes" id="UP001057580"/>
    </source>
</evidence>
<dbReference type="RefSeq" id="WP_260593406.1">
    <property type="nucleotide sequence ID" value="NZ_CP104003.1"/>
</dbReference>
<protein>
    <submittedName>
        <fullName evidence="2">Uncharacterized protein</fullName>
    </submittedName>
</protein>
<dbReference type="KEGG" id="ssai:N0B31_19990"/>
<dbReference type="EMBL" id="CP104003">
    <property type="protein sequence ID" value="UWM54386.1"/>
    <property type="molecule type" value="Genomic_DNA"/>
</dbReference>
<evidence type="ECO:0000313" key="2">
    <source>
        <dbReference type="EMBL" id="UWM54386.1"/>
    </source>
</evidence>
<proteinExistence type="predicted"/>